<proteinExistence type="predicted"/>
<protein>
    <submittedName>
        <fullName evidence="1">Uncharacterized protein</fullName>
    </submittedName>
</protein>
<comment type="caution">
    <text evidence="1">The sequence shown here is derived from an EMBL/GenBank/DDBJ whole genome shotgun (WGS) entry which is preliminary data.</text>
</comment>
<evidence type="ECO:0000313" key="1">
    <source>
        <dbReference type="EMBL" id="KKM04575.1"/>
    </source>
</evidence>
<name>A0A0F9H0L1_9ZZZZ</name>
<dbReference type="EMBL" id="LAZR01016420">
    <property type="protein sequence ID" value="KKM04575.1"/>
    <property type="molecule type" value="Genomic_DNA"/>
</dbReference>
<organism evidence="1">
    <name type="scientific">marine sediment metagenome</name>
    <dbReference type="NCBI Taxonomy" id="412755"/>
    <lineage>
        <taxon>unclassified sequences</taxon>
        <taxon>metagenomes</taxon>
        <taxon>ecological metagenomes</taxon>
    </lineage>
</organism>
<dbReference type="AlphaFoldDB" id="A0A0F9H0L1"/>
<accession>A0A0F9H0L1</accession>
<sequence>MFIDEQIARYSEEACRTHDGAVHAVRLLSGILLAITHIETHDEEYHHGGEVFSEDAQAIMEERIPKVE</sequence>
<reference evidence="1" key="1">
    <citation type="journal article" date="2015" name="Nature">
        <title>Complex archaea that bridge the gap between prokaryotes and eukaryotes.</title>
        <authorList>
            <person name="Spang A."/>
            <person name="Saw J.H."/>
            <person name="Jorgensen S.L."/>
            <person name="Zaremba-Niedzwiedzka K."/>
            <person name="Martijn J."/>
            <person name="Lind A.E."/>
            <person name="van Eijk R."/>
            <person name="Schleper C."/>
            <person name="Guy L."/>
            <person name="Ettema T.J."/>
        </authorList>
    </citation>
    <scope>NUCLEOTIDE SEQUENCE</scope>
</reference>
<gene>
    <name evidence="1" type="ORF">LCGC14_1762810</name>
</gene>